<dbReference type="EMBL" id="JBHMAR010000002">
    <property type="protein sequence ID" value="MFB9734212.1"/>
    <property type="molecule type" value="Genomic_DNA"/>
</dbReference>
<dbReference type="RefSeq" id="WP_247466656.1">
    <property type="nucleotide sequence ID" value="NZ_JBHMAR010000002.1"/>
</dbReference>
<organism evidence="2 3">
    <name type="scientific">Streptomyces thermocoprophilus</name>
    <dbReference type="NCBI Taxonomy" id="78356"/>
    <lineage>
        <taxon>Bacteria</taxon>
        <taxon>Bacillati</taxon>
        <taxon>Actinomycetota</taxon>
        <taxon>Actinomycetes</taxon>
        <taxon>Kitasatosporales</taxon>
        <taxon>Streptomycetaceae</taxon>
        <taxon>Streptomyces</taxon>
    </lineage>
</organism>
<evidence type="ECO:0000313" key="2">
    <source>
        <dbReference type="EMBL" id="MFB9734212.1"/>
    </source>
</evidence>
<keyword evidence="1" id="KW-0472">Membrane</keyword>
<reference evidence="2 3" key="1">
    <citation type="submission" date="2024-09" db="EMBL/GenBank/DDBJ databases">
        <authorList>
            <person name="Sun Q."/>
            <person name="Mori K."/>
        </authorList>
    </citation>
    <scope>NUCLEOTIDE SEQUENCE [LARGE SCALE GENOMIC DNA]</scope>
    <source>
        <strain evidence="2 3">JCM 10918</strain>
    </source>
</reference>
<sequence>MRTRVRGWRWRKNPLRRRSDVVEAWTALLVAVLLGLGAPTAGAATAWWAHDEARAVAARERADRHSVRAVVVTRTKDDVSAYAGGTRRTFPVTVRWTEGGGPAHTARARVPAGTQVGDTVDVWFDEHGRIVPPPYGGTRVWQHTLTMGLCGAGGTVAVVLLGHTVVRRVAMRRRMAEWDRDWALTEPLWTRRSRGEI</sequence>
<feature type="transmembrane region" description="Helical" evidence="1">
    <location>
        <begin position="145"/>
        <end position="166"/>
    </location>
</feature>
<keyword evidence="3" id="KW-1185">Reference proteome</keyword>
<proteinExistence type="predicted"/>
<evidence type="ECO:0000256" key="1">
    <source>
        <dbReference type="SAM" id="Phobius"/>
    </source>
</evidence>
<protein>
    <recommendedName>
        <fullName evidence="4">Integral membrane protein</fullName>
    </recommendedName>
</protein>
<dbReference type="Proteomes" id="UP001589703">
    <property type="component" value="Unassembled WGS sequence"/>
</dbReference>
<dbReference type="InterPro" id="IPR039708">
    <property type="entry name" value="MT1774/Rv1733c-like"/>
</dbReference>
<keyword evidence="1" id="KW-1133">Transmembrane helix</keyword>
<gene>
    <name evidence="2" type="ORF">ACFFRO_03495</name>
</gene>
<dbReference type="PANTHER" id="PTHR42305:SF1">
    <property type="entry name" value="MEMBRANE PROTEIN RV1733C-RELATED"/>
    <property type="match status" value="1"/>
</dbReference>
<keyword evidence="1" id="KW-0812">Transmembrane</keyword>
<evidence type="ECO:0008006" key="4">
    <source>
        <dbReference type="Google" id="ProtNLM"/>
    </source>
</evidence>
<evidence type="ECO:0000313" key="3">
    <source>
        <dbReference type="Proteomes" id="UP001589703"/>
    </source>
</evidence>
<dbReference type="PANTHER" id="PTHR42305">
    <property type="entry name" value="MEMBRANE PROTEIN RV1733C-RELATED"/>
    <property type="match status" value="1"/>
</dbReference>
<comment type="caution">
    <text evidence="2">The sequence shown here is derived from an EMBL/GenBank/DDBJ whole genome shotgun (WGS) entry which is preliminary data.</text>
</comment>
<name>A0ABV5V8P4_9ACTN</name>
<accession>A0ABV5V8P4</accession>